<gene>
    <name evidence="1" type="ORF">FHS57_000708</name>
</gene>
<dbReference type="AlphaFoldDB" id="A0A7W5ZJ58"/>
<evidence type="ECO:0000313" key="1">
    <source>
        <dbReference type="EMBL" id="MBB3836726.1"/>
    </source>
</evidence>
<comment type="caution">
    <text evidence="1">The sequence shown here is derived from an EMBL/GenBank/DDBJ whole genome shotgun (WGS) entry which is preliminary data.</text>
</comment>
<protein>
    <submittedName>
        <fullName evidence="1">Putative Rossmann-fold nucleotide-binding protein</fullName>
    </submittedName>
</protein>
<dbReference type="EMBL" id="JACIBY010000001">
    <property type="protein sequence ID" value="MBB3836726.1"/>
    <property type="molecule type" value="Genomic_DNA"/>
</dbReference>
<evidence type="ECO:0000313" key="2">
    <source>
        <dbReference type="Proteomes" id="UP000541352"/>
    </source>
</evidence>
<dbReference type="RefSeq" id="WP_183971499.1">
    <property type="nucleotide sequence ID" value="NZ_JACIBY010000001.1"/>
</dbReference>
<sequence length="73" mass="8565">MSTLVVEVNQEQEKVLESLLQYMKISFQKVPDNPDFWDSLPNYLKERIERGMSDAKEGNYIPAQDYLKQLLAK</sequence>
<dbReference type="Proteomes" id="UP000541352">
    <property type="component" value="Unassembled WGS sequence"/>
</dbReference>
<reference evidence="1 2" key="1">
    <citation type="submission" date="2020-08" db="EMBL/GenBank/DDBJ databases">
        <title>Genomic Encyclopedia of Type Strains, Phase IV (KMG-IV): sequencing the most valuable type-strain genomes for metagenomic binning, comparative biology and taxonomic classification.</title>
        <authorList>
            <person name="Goeker M."/>
        </authorList>
    </citation>
    <scope>NUCLEOTIDE SEQUENCE [LARGE SCALE GENOMIC DNA]</scope>
    <source>
        <strain evidence="1 2">DSM 17976</strain>
    </source>
</reference>
<accession>A0A7W5ZJ58</accession>
<proteinExistence type="predicted"/>
<name>A0A7W5ZJ58_9BACT</name>
<keyword evidence="2" id="KW-1185">Reference proteome</keyword>
<organism evidence="1 2">
    <name type="scientific">Runella defluvii</name>
    <dbReference type="NCBI Taxonomy" id="370973"/>
    <lineage>
        <taxon>Bacteria</taxon>
        <taxon>Pseudomonadati</taxon>
        <taxon>Bacteroidota</taxon>
        <taxon>Cytophagia</taxon>
        <taxon>Cytophagales</taxon>
        <taxon>Spirosomataceae</taxon>
        <taxon>Runella</taxon>
    </lineage>
</organism>